<comment type="subcellular location">
    <subcellularLocation>
        <location evidence="4">Nucleus</location>
    </subcellularLocation>
</comment>
<evidence type="ECO:0000313" key="7">
    <source>
        <dbReference type="EMBL" id="OAF71038.1"/>
    </source>
</evidence>
<evidence type="ECO:0000256" key="4">
    <source>
        <dbReference type="PROSITE-ProRule" id="PRU00108"/>
    </source>
</evidence>
<dbReference type="Gene3D" id="1.10.10.60">
    <property type="entry name" value="Homeodomain-like"/>
    <property type="match status" value="1"/>
</dbReference>
<dbReference type="Pfam" id="PF05920">
    <property type="entry name" value="Homeobox_KN"/>
    <property type="match status" value="1"/>
</dbReference>
<keyword evidence="2 4" id="KW-0371">Homeobox</keyword>
<dbReference type="InterPro" id="IPR001356">
    <property type="entry name" value="HD"/>
</dbReference>
<feature type="region of interest" description="Disordered" evidence="5">
    <location>
        <begin position="131"/>
        <end position="162"/>
    </location>
</feature>
<dbReference type="GO" id="GO:0005634">
    <property type="term" value="C:nucleus"/>
    <property type="evidence" value="ECO:0007669"/>
    <property type="project" value="UniProtKB-SubCell"/>
</dbReference>
<dbReference type="SUPFAM" id="SSF46689">
    <property type="entry name" value="Homeodomain-like"/>
    <property type="match status" value="1"/>
</dbReference>
<evidence type="ECO:0000313" key="8">
    <source>
        <dbReference type="Proteomes" id="UP000078046"/>
    </source>
</evidence>
<organism evidence="7 8">
    <name type="scientific">Intoshia linei</name>
    <dbReference type="NCBI Taxonomy" id="1819745"/>
    <lineage>
        <taxon>Eukaryota</taxon>
        <taxon>Metazoa</taxon>
        <taxon>Spiralia</taxon>
        <taxon>Lophotrochozoa</taxon>
        <taxon>Mesozoa</taxon>
        <taxon>Orthonectida</taxon>
        <taxon>Rhopaluridae</taxon>
        <taxon>Intoshia</taxon>
    </lineage>
</organism>
<evidence type="ECO:0000256" key="5">
    <source>
        <dbReference type="SAM" id="MobiDB-lite"/>
    </source>
</evidence>
<gene>
    <name evidence="7" type="ORF">A3Q56_01177</name>
</gene>
<evidence type="ECO:0000256" key="2">
    <source>
        <dbReference type="ARBA" id="ARBA00023155"/>
    </source>
</evidence>
<keyword evidence="1 4" id="KW-0238">DNA-binding</keyword>
<dbReference type="SMART" id="SM00389">
    <property type="entry name" value="HOX"/>
    <property type="match status" value="1"/>
</dbReference>
<evidence type="ECO:0000256" key="3">
    <source>
        <dbReference type="ARBA" id="ARBA00023242"/>
    </source>
</evidence>
<keyword evidence="8" id="KW-1185">Reference proteome</keyword>
<dbReference type="GO" id="GO:0006355">
    <property type="term" value="P:regulation of DNA-templated transcription"/>
    <property type="evidence" value="ECO:0007669"/>
    <property type="project" value="InterPro"/>
</dbReference>
<dbReference type="GO" id="GO:0003677">
    <property type="term" value="F:DNA binding"/>
    <property type="evidence" value="ECO:0007669"/>
    <property type="project" value="UniProtKB-UniRule"/>
</dbReference>
<feature type="compositionally biased region" description="Basic and acidic residues" evidence="5">
    <location>
        <begin position="131"/>
        <end position="142"/>
    </location>
</feature>
<comment type="caution">
    <text evidence="7">The sequence shown here is derived from an EMBL/GenBank/DDBJ whole genome shotgun (WGS) entry which is preliminary data.</text>
</comment>
<evidence type="ECO:0000256" key="1">
    <source>
        <dbReference type="ARBA" id="ARBA00023125"/>
    </source>
</evidence>
<dbReference type="PROSITE" id="PS50071">
    <property type="entry name" value="HOMEOBOX_2"/>
    <property type="match status" value="1"/>
</dbReference>
<sequence>MTNESCNTISQFLSSEYQRYVATKKRIMGLNNNSLHMNYNVFTNSFISPLNYHHYNDTYSNIHQTLNRIHITINNNNTNNGKFATPIIDKSKIKNGHNKNAKEKNYNFFQIHNLCKSSIKIQNETTQVKCDNDPTKINKSDETSSSSRDLSPNKKATRLSSSSGKVKLFSPSVLQILSGWLGDHDNEPYANPMEVAQLSIITGLSKKQIRKWLANKRCRNRKIIKVVN</sequence>
<dbReference type="OrthoDB" id="4187154at2759"/>
<dbReference type="CDD" id="cd00086">
    <property type="entry name" value="homeodomain"/>
    <property type="match status" value="1"/>
</dbReference>
<feature type="domain" description="Homeobox" evidence="6">
    <location>
        <begin position="160"/>
        <end position="223"/>
    </location>
</feature>
<dbReference type="Proteomes" id="UP000078046">
    <property type="component" value="Unassembled WGS sequence"/>
</dbReference>
<evidence type="ECO:0000259" key="6">
    <source>
        <dbReference type="PROSITE" id="PS50071"/>
    </source>
</evidence>
<feature type="DNA-binding region" description="Homeobox" evidence="4">
    <location>
        <begin position="162"/>
        <end position="224"/>
    </location>
</feature>
<name>A0A177B9Q9_9BILA</name>
<reference evidence="7 8" key="1">
    <citation type="submission" date="2016-04" db="EMBL/GenBank/DDBJ databases">
        <title>The genome of Intoshia linei affirms orthonectids as highly simplified spiralians.</title>
        <authorList>
            <person name="Mikhailov K.V."/>
            <person name="Slusarev G.S."/>
            <person name="Nikitin M.A."/>
            <person name="Logacheva M.D."/>
            <person name="Penin A."/>
            <person name="Aleoshin V."/>
            <person name="Panchin Y.V."/>
        </authorList>
    </citation>
    <scope>NUCLEOTIDE SEQUENCE [LARGE SCALE GENOMIC DNA]</scope>
    <source>
        <strain evidence="7">Intl2013</strain>
        <tissue evidence="7">Whole animal</tissue>
    </source>
</reference>
<dbReference type="EMBL" id="LWCA01000086">
    <property type="protein sequence ID" value="OAF71038.1"/>
    <property type="molecule type" value="Genomic_DNA"/>
</dbReference>
<proteinExistence type="predicted"/>
<accession>A0A177B9Q9</accession>
<protein>
    <recommendedName>
        <fullName evidence="6">Homeobox domain-containing protein</fullName>
    </recommendedName>
</protein>
<keyword evidence="3 4" id="KW-0539">Nucleus</keyword>
<dbReference type="InterPro" id="IPR008422">
    <property type="entry name" value="KN_HD"/>
</dbReference>
<dbReference type="AlphaFoldDB" id="A0A177B9Q9"/>
<dbReference type="InterPro" id="IPR009057">
    <property type="entry name" value="Homeodomain-like_sf"/>
</dbReference>